<dbReference type="InterPro" id="IPR005162">
    <property type="entry name" value="Retrotrans_gag_dom"/>
</dbReference>
<name>A0A7N2L9F1_QUELO</name>
<evidence type="ECO:0000256" key="4">
    <source>
        <dbReference type="ARBA" id="ARBA00022722"/>
    </source>
</evidence>
<evidence type="ECO:0000256" key="2">
    <source>
        <dbReference type="ARBA" id="ARBA00022679"/>
    </source>
</evidence>
<evidence type="ECO:0000313" key="11">
    <source>
        <dbReference type="EnsemblPlants" id="QL03p042692:mrna"/>
    </source>
</evidence>
<feature type="domain" description="Reverse transcriptase" evidence="9">
    <location>
        <begin position="556"/>
        <end position="652"/>
    </location>
</feature>
<reference evidence="11" key="2">
    <citation type="submission" date="2021-01" db="UniProtKB">
        <authorList>
            <consortium name="EnsemblPlants"/>
        </authorList>
    </citation>
    <scope>IDENTIFICATION</scope>
</reference>
<evidence type="ECO:0000256" key="8">
    <source>
        <dbReference type="SAM" id="MobiDB-lite"/>
    </source>
</evidence>
<dbReference type="CDD" id="cd00303">
    <property type="entry name" value="retropepsin_like"/>
    <property type="match status" value="1"/>
</dbReference>
<dbReference type="InterPro" id="IPR043502">
    <property type="entry name" value="DNA/RNA_pol_sf"/>
</dbReference>
<dbReference type="SUPFAM" id="SSF56672">
    <property type="entry name" value="DNA/RNA polymerases"/>
    <property type="match status" value="1"/>
</dbReference>
<dbReference type="FunFam" id="3.30.70.270:FF:000020">
    <property type="entry name" value="Transposon Tf2-6 polyprotein-like Protein"/>
    <property type="match status" value="1"/>
</dbReference>
<dbReference type="InterPro" id="IPR032567">
    <property type="entry name" value="RTL1-rel"/>
</dbReference>
<dbReference type="EnsemblPlants" id="QL03p042692:mrna">
    <property type="protein sequence ID" value="QL03p042692:mrna"/>
    <property type="gene ID" value="QL03p042692"/>
</dbReference>
<dbReference type="GO" id="GO:0003964">
    <property type="term" value="F:RNA-directed DNA polymerase activity"/>
    <property type="evidence" value="ECO:0007669"/>
    <property type="project" value="UniProtKB-KW"/>
</dbReference>
<dbReference type="InterPro" id="IPR000477">
    <property type="entry name" value="RT_dom"/>
</dbReference>
<organism evidence="11 12">
    <name type="scientific">Quercus lobata</name>
    <name type="common">Valley oak</name>
    <dbReference type="NCBI Taxonomy" id="97700"/>
    <lineage>
        <taxon>Eukaryota</taxon>
        <taxon>Viridiplantae</taxon>
        <taxon>Streptophyta</taxon>
        <taxon>Embryophyta</taxon>
        <taxon>Tracheophyta</taxon>
        <taxon>Spermatophyta</taxon>
        <taxon>Magnoliopsida</taxon>
        <taxon>eudicotyledons</taxon>
        <taxon>Gunneridae</taxon>
        <taxon>Pentapetalae</taxon>
        <taxon>rosids</taxon>
        <taxon>fabids</taxon>
        <taxon>Fagales</taxon>
        <taxon>Fagaceae</taxon>
        <taxon>Quercus</taxon>
    </lineage>
</organism>
<dbReference type="GO" id="GO:0006508">
    <property type="term" value="P:proteolysis"/>
    <property type="evidence" value="ECO:0007669"/>
    <property type="project" value="UniProtKB-KW"/>
</dbReference>
<dbReference type="InterPro" id="IPR021109">
    <property type="entry name" value="Peptidase_aspartic_dom_sf"/>
</dbReference>
<evidence type="ECO:0000259" key="10">
    <source>
        <dbReference type="Pfam" id="PF03732"/>
    </source>
</evidence>
<keyword evidence="1" id="KW-0645">Protease</keyword>
<dbReference type="SUPFAM" id="SSF50630">
    <property type="entry name" value="Acid proteases"/>
    <property type="match status" value="1"/>
</dbReference>
<dbReference type="Pfam" id="PF00078">
    <property type="entry name" value="RVT_1"/>
    <property type="match status" value="1"/>
</dbReference>
<dbReference type="InterPro" id="IPR043128">
    <property type="entry name" value="Rev_trsase/Diguanyl_cyclase"/>
</dbReference>
<keyword evidence="12" id="KW-1185">Reference proteome</keyword>
<feature type="region of interest" description="Disordered" evidence="8">
    <location>
        <begin position="240"/>
        <end position="316"/>
    </location>
</feature>
<dbReference type="Gene3D" id="2.40.70.10">
    <property type="entry name" value="Acid Proteases"/>
    <property type="match status" value="1"/>
</dbReference>
<evidence type="ECO:0000256" key="5">
    <source>
        <dbReference type="ARBA" id="ARBA00022759"/>
    </source>
</evidence>
<keyword evidence="3" id="KW-0548">Nucleotidyltransferase</keyword>
<keyword evidence="2" id="KW-0808">Transferase</keyword>
<dbReference type="FunFam" id="3.10.10.10:FF:000007">
    <property type="entry name" value="Retrovirus-related Pol polyprotein from transposon 17.6-like Protein"/>
    <property type="match status" value="1"/>
</dbReference>
<evidence type="ECO:0000259" key="9">
    <source>
        <dbReference type="Pfam" id="PF00078"/>
    </source>
</evidence>
<keyword evidence="4" id="KW-0540">Nuclease</keyword>
<evidence type="ECO:0000313" key="12">
    <source>
        <dbReference type="Proteomes" id="UP000594261"/>
    </source>
</evidence>
<dbReference type="GO" id="GO:0008233">
    <property type="term" value="F:peptidase activity"/>
    <property type="evidence" value="ECO:0007669"/>
    <property type="project" value="UniProtKB-KW"/>
</dbReference>
<evidence type="ECO:0000256" key="6">
    <source>
        <dbReference type="ARBA" id="ARBA00022801"/>
    </source>
</evidence>
<dbReference type="GO" id="GO:0004519">
    <property type="term" value="F:endonuclease activity"/>
    <property type="evidence" value="ECO:0007669"/>
    <property type="project" value="UniProtKB-KW"/>
</dbReference>
<dbReference type="Gramene" id="QL03p042692:mrna">
    <property type="protein sequence ID" value="QL03p042692:mrna"/>
    <property type="gene ID" value="QL03p042692"/>
</dbReference>
<dbReference type="AlphaFoldDB" id="A0A7N2L9F1"/>
<evidence type="ECO:0000256" key="3">
    <source>
        <dbReference type="ARBA" id="ARBA00022695"/>
    </source>
</evidence>
<evidence type="ECO:0000256" key="1">
    <source>
        <dbReference type="ARBA" id="ARBA00022670"/>
    </source>
</evidence>
<dbReference type="Proteomes" id="UP000594261">
    <property type="component" value="Chromosome 3"/>
</dbReference>
<dbReference type="CDD" id="cd01647">
    <property type="entry name" value="RT_LTR"/>
    <property type="match status" value="1"/>
</dbReference>
<protein>
    <submittedName>
        <fullName evidence="11">Uncharacterized protein</fullName>
    </submittedName>
</protein>
<dbReference type="PANTHER" id="PTHR15503">
    <property type="entry name" value="LDOC1 RELATED"/>
    <property type="match status" value="1"/>
</dbReference>
<keyword evidence="6" id="KW-0378">Hydrolase</keyword>
<sequence>MEVEYIIIDEVLANLLGVWRIRILRLREHERSVTPDGGEIDEVADRIYARIARAVQGGERRREGCLFGEFHKQNPPTFDGGPNPMATKNWLLKMKKLLRALECTDAQKVLYATYALQGSADRWWSSTKPLLSTELGRDTPITWEKFKEVFNRTYFPNVVRDRKAREFSDLVQGAMTMEEYVAKFVELSRFAPYLISDESKKVKKFREGLNGRIHPLIIASRVDTFTEAVKRAMNLEEDFKYNPNSKESEKKQGPFNSQHGKGQGHKKGLFKNLGNRGQSSRHSKNAYPQSGDKDCPRSKGSGSSSSSQVAKGNDNGKKVQGRVYALTTQDAQATDTVVVGILPLFSAHAKVLFDPGSTHSFVSCAFAKNHDKSPELLDFELSVSTPVGDTLMTNLVLKSCIICIEGRELLADLVLFDMHDFDVILGMDWLASYHASVHCFEKEVVFRPPANRLLRKGCQGFLASVVDLQSGELEIGDIPIVRVFLDVFPDDLPGLPPNREIEFSIDLLPGIAPISKAPYRMAPSELKELKEQLVELLDKGFIRPSALPWGAPVLFVKKKDGSMRLCIDYCELNRVTIRNKYPLPRIDDLFDQLQGAQVFSKIDLRSGYHQLKIKGEDIPKTAFWTRYGHYEFLVMPFGLTNAPVAFMDLMNRDGITVDPNKIEAVVNWDRPTNVSEVRSFLGLSGYYRRFVEGFSRIAAPLTQLTRKNVKFEWKEECENN</sequence>
<dbReference type="OMA" id="NENQARM"/>
<dbReference type="Pfam" id="PF03732">
    <property type="entry name" value="Retrotrans_gag"/>
    <property type="match status" value="1"/>
</dbReference>
<dbReference type="InParanoid" id="A0A7N2L9F1"/>
<dbReference type="EMBL" id="LRBV02000003">
    <property type="status" value="NOT_ANNOTATED_CDS"/>
    <property type="molecule type" value="Genomic_DNA"/>
</dbReference>
<reference evidence="11 12" key="1">
    <citation type="journal article" date="2016" name="G3 (Bethesda)">
        <title>First Draft Assembly and Annotation of the Genome of a California Endemic Oak Quercus lobata Nee (Fagaceae).</title>
        <authorList>
            <person name="Sork V.L."/>
            <person name="Fitz-Gibbon S.T."/>
            <person name="Puiu D."/>
            <person name="Crepeau M."/>
            <person name="Gugger P.F."/>
            <person name="Sherman R."/>
            <person name="Stevens K."/>
            <person name="Langley C.H."/>
            <person name="Pellegrini M."/>
            <person name="Salzberg S.L."/>
        </authorList>
    </citation>
    <scope>NUCLEOTIDE SEQUENCE [LARGE SCALE GENOMIC DNA]</scope>
    <source>
        <strain evidence="11 12">cv. SW786</strain>
    </source>
</reference>
<dbReference type="Gene3D" id="3.30.70.270">
    <property type="match status" value="2"/>
</dbReference>
<dbReference type="Pfam" id="PF08284">
    <property type="entry name" value="RVP_2"/>
    <property type="match status" value="1"/>
</dbReference>
<keyword evidence="7" id="KW-0695">RNA-directed DNA polymerase</keyword>
<dbReference type="Gene3D" id="3.10.10.10">
    <property type="entry name" value="HIV Type 1 Reverse Transcriptase, subunit A, domain 1"/>
    <property type="match status" value="1"/>
</dbReference>
<feature type="compositionally biased region" description="Low complexity" evidence="8">
    <location>
        <begin position="298"/>
        <end position="307"/>
    </location>
</feature>
<proteinExistence type="predicted"/>
<feature type="domain" description="Retrotransposon gag" evidence="10">
    <location>
        <begin position="111"/>
        <end position="210"/>
    </location>
</feature>
<keyword evidence="5" id="KW-0255">Endonuclease</keyword>
<dbReference type="PANTHER" id="PTHR15503:SF45">
    <property type="entry name" value="RNA-DIRECTED DNA POLYMERASE HOMOLOG"/>
    <property type="match status" value="1"/>
</dbReference>
<feature type="compositionally biased region" description="Basic and acidic residues" evidence="8">
    <location>
        <begin position="240"/>
        <end position="252"/>
    </location>
</feature>
<accession>A0A7N2L9F1</accession>
<evidence type="ECO:0000256" key="7">
    <source>
        <dbReference type="ARBA" id="ARBA00022918"/>
    </source>
</evidence>